<accession>A0A1T5LPE0</accession>
<dbReference type="Gene3D" id="1.10.10.10">
    <property type="entry name" value="Winged helix-like DNA-binding domain superfamily/Winged helix DNA-binding domain"/>
    <property type="match status" value="1"/>
</dbReference>
<feature type="domain" description="NUMOD4" evidence="1">
    <location>
        <begin position="18"/>
        <end position="55"/>
    </location>
</feature>
<dbReference type="AlphaFoldDB" id="A0A1T5LPE0"/>
<feature type="domain" description="NUMOD4" evidence="1">
    <location>
        <begin position="262"/>
        <end position="284"/>
    </location>
</feature>
<keyword evidence="3" id="KW-1185">Reference proteome</keyword>
<dbReference type="InterPro" id="IPR044925">
    <property type="entry name" value="His-Me_finger_sf"/>
</dbReference>
<gene>
    <name evidence="2" type="ORF">SAMN05660236_3641</name>
</gene>
<dbReference type="Gene3D" id="3.90.75.20">
    <property type="match status" value="2"/>
</dbReference>
<dbReference type="InterPro" id="IPR036388">
    <property type="entry name" value="WH-like_DNA-bd_sf"/>
</dbReference>
<reference evidence="2 3" key="1">
    <citation type="submission" date="2017-02" db="EMBL/GenBank/DDBJ databases">
        <authorList>
            <person name="Peterson S.W."/>
        </authorList>
    </citation>
    <scope>NUCLEOTIDE SEQUENCE [LARGE SCALE GENOMIC DNA]</scope>
    <source>
        <strain evidence="2 3">DSM 25262</strain>
    </source>
</reference>
<protein>
    <submittedName>
        <fullName evidence="2">NUMOD4 motif-containing protein</fullName>
    </submittedName>
</protein>
<dbReference type="GO" id="GO:0016788">
    <property type="term" value="F:hydrolase activity, acting on ester bonds"/>
    <property type="evidence" value="ECO:0007669"/>
    <property type="project" value="InterPro"/>
</dbReference>
<dbReference type="Pfam" id="PF07463">
    <property type="entry name" value="NUMOD4"/>
    <property type="match status" value="2"/>
</dbReference>
<evidence type="ECO:0000313" key="3">
    <source>
        <dbReference type="Proteomes" id="UP000190961"/>
    </source>
</evidence>
<dbReference type="SUPFAM" id="SSF54060">
    <property type="entry name" value="His-Me finger endonucleases"/>
    <property type="match status" value="2"/>
</dbReference>
<evidence type="ECO:0000313" key="2">
    <source>
        <dbReference type="EMBL" id="SKC77812.1"/>
    </source>
</evidence>
<dbReference type="InterPro" id="IPR010902">
    <property type="entry name" value="NUMOD4"/>
</dbReference>
<dbReference type="RefSeq" id="WP_079688149.1">
    <property type="nucleotide sequence ID" value="NZ_FUZU01000002.1"/>
</dbReference>
<sequence length="391" mass="45036">MKALFPYQNYSLVNLPKETWKDIPAFEGLYKISNYGRIKSLPRETVMNTPQGGSYTSQEKIRKSKLEVKLNKTIQQNLYTVIITLYLDGITYHYSVPRLVYNIFNEPFDLDDKTIFISYKDGDGRNTHVDNLVKSDISTIKLASYKKGRAISHLTVLSKPVTQFDMEGNPIASFPSMYEAGKITGFGGRNIAEVVSGKVHMYKGFFWKEGIHKRKLNLGKIERNVTRETIHTSLKKRLRLRNIDPDNLPPFLNLSTESMPGERWKDAPGYEGLYKVSNYGRGKALQKITYGKQQKWMPEQIQRLTVDFRIDAKGKEVPGSTFVCMAKEGKKRVVSIPRLVYYLFVEKFDLHDANWRIYYKDGNSLNLNANNLLLKRGVWSFSNIKKSIAKK</sequence>
<dbReference type="EMBL" id="FUZU01000002">
    <property type="protein sequence ID" value="SKC77812.1"/>
    <property type="molecule type" value="Genomic_DNA"/>
</dbReference>
<dbReference type="Proteomes" id="UP000190961">
    <property type="component" value="Unassembled WGS sequence"/>
</dbReference>
<name>A0A1T5LPE0_9BACT</name>
<evidence type="ECO:0000259" key="1">
    <source>
        <dbReference type="Pfam" id="PF07463"/>
    </source>
</evidence>
<dbReference type="OrthoDB" id="6631788at2"/>
<proteinExistence type="predicted"/>
<organism evidence="2 3">
    <name type="scientific">Ohtaekwangia koreensis</name>
    <dbReference type="NCBI Taxonomy" id="688867"/>
    <lineage>
        <taxon>Bacteria</taxon>
        <taxon>Pseudomonadati</taxon>
        <taxon>Bacteroidota</taxon>
        <taxon>Cytophagia</taxon>
        <taxon>Cytophagales</taxon>
        <taxon>Fulvivirgaceae</taxon>
        <taxon>Ohtaekwangia</taxon>
    </lineage>
</organism>